<dbReference type="CDD" id="cd03443">
    <property type="entry name" value="PaaI_thioesterase"/>
    <property type="match status" value="1"/>
</dbReference>
<protein>
    <submittedName>
        <fullName evidence="3">PaaI family thioesterase</fullName>
    </submittedName>
</protein>
<comment type="caution">
    <text evidence="3">The sequence shown here is derived from an EMBL/GenBank/DDBJ whole genome shotgun (WGS) entry which is preliminary data.</text>
</comment>
<dbReference type="PANTHER" id="PTHR43240">
    <property type="entry name" value="1,4-DIHYDROXY-2-NAPHTHOYL-COA THIOESTERASE 1"/>
    <property type="match status" value="1"/>
</dbReference>
<evidence type="ECO:0000259" key="2">
    <source>
        <dbReference type="Pfam" id="PF03061"/>
    </source>
</evidence>
<name>A0ABT0GRN0_9HYPH</name>
<dbReference type="Pfam" id="PF03061">
    <property type="entry name" value="4HBT"/>
    <property type="match status" value="1"/>
</dbReference>
<organism evidence="3 4">
    <name type="scientific">Roseibium sediminicola</name>
    <dbReference type="NCBI Taxonomy" id="2933272"/>
    <lineage>
        <taxon>Bacteria</taxon>
        <taxon>Pseudomonadati</taxon>
        <taxon>Pseudomonadota</taxon>
        <taxon>Alphaproteobacteria</taxon>
        <taxon>Hyphomicrobiales</taxon>
        <taxon>Stappiaceae</taxon>
        <taxon>Roseibium</taxon>
    </lineage>
</organism>
<evidence type="ECO:0000313" key="4">
    <source>
        <dbReference type="Proteomes" id="UP001431221"/>
    </source>
</evidence>
<gene>
    <name evidence="3" type="ORF">M0H32_07970</name>
</gene>
<dbReference type="Gene3D" id="3.10.129.10">
    <property type="entry name" value="Hotdog Thioesterase"/>
    <property type="match status" value="1"/>
</dbReference>
<dbReference type="SUPFAM" id="SSF54637">
    <property type="entry name" value="Thioesterase/thiol ester dehydrase-isomerase"/>
    <property type="match status" value="1"/>
</dbReference>
<dbReference type="InterPro" id="IPR003736">
    <property type="entry name" value="PAAI_dom"/>
</dbReference>
<keyword evidence="4" id="KW-1185">Reference proteome</keyword>
<dbReference type="NCBIfam" id="TIGR00369">
    <property type="entry name" value="unchar_dom_1"/>
    <property type="match status" value="1"/>
</dbReference>
<feature type="domain" description="Thioesterase" evidence="2">
    <location>
        <begin position="52"/>
        <end position="124"/>
    </location>
</feature>
<dbReference type="EMBL" id="JALNMJ010000004">
    <property type="protein sequence ID" value="MCK7612092.1"/>
    <property type="molecule type" value="Genomic_DNA"/>
</dbReference>
<evidence type="ECO:0000256" key="1">
    <source>
        <dbReference type="ARBA" id="ARBA00022801"/>
    </source>
</evidence>
<reference evidence="3" key="1">
    <citation type="submission" date="2022-04" db="EMBL/GenBank/DDBJ databases">
        <title>Roseibium sp. CAU 1639 isolated from mud.</title>
        <authorList>
            <person name="Kim W."/>
        </authorList>
    </citation>
    <scope>NUCLEOTIDE SEQUENCE</scope>
    <source>
        <strain evidence="3">CAU 1639</strain>
    </source>
</reference>
<dbReference type="RefSeq" id="WP_248153045.1">
    <property type="nucleotide sequence ID" value="NZ_JALNMJ010000004.1"/>
</dbReference>
<keyword evidence="1" id="KW-0378">Hydrolase</keyword>
<sequence length="141" mass="14878">MQPVMKGDEIMDLLDEVFPQIHAGGRVYAIDSVLPGEAAVRLSANELHLRPGGTVSGPSMMALADLAAYVVILAHIGPEALAVTTNLNINFLRKPEPGDLIATCRLLKLGKRLAVVDCGIAGEGQEDLVAHATATYSVPPR</sequence>
<evidence type="ECO:0000313" key="3">
    <source>
        <dbReference type="EMBL" id="MCK7612092.1"/>
    </source>
</evidence>
<accession>A0ABT0GRN0</accession>
<dbReference type="PANTHER" id="PTHR43240:SF10">
    <property type="entry name" value="BLL4964 PROTEIN"/>
    <property type="match status" value="1"/>
</dbReference>
<dbReference type="InterPro" id="IPR006683">
    <property type="entry name" value="Thioestr_dom"/>
</dbReference>
<proteinExistence type="predicted"/>
<dbReference type="InterPro" id="IPR029069">
    <property type="entry name" value="HotDog_dom_sf"/>
</dbReference>
<dbReference type="Proteomes" id="UP001431221">
    <property type="component" value="Unassembled WGS sequence"/>
</dbReference>